<dbReference type="Gene3D" id="3.40.50.1820">
    <property type="entry name" value="alpha/beta hydrolase"/>
    <property type="match status" value="1"/>
</dbReference>
<feature type="signal peptide" evidence="1">
    <location>
        <begin position="1"/>
        <end position="20"/>
    </location>
</feature>
<dbReference type="eggNOG" id="COG1073">
    <property type="taxonomic scope" value="Bacteria"/>
</dbReference>
<evidence type="ECO:0000259" key="2">
    <source>
        <dbReference type="Pfam" id="PF12146"/>
    </source>
</evidence>
<dbReference type="OrthoDB" id="9806163at2"/>
<feature type="chain" id="PRO_5002697582" description="Serine aminopeptidase S33 domain-containing protein" evidence="1">
    <location>
        <begin position="21"/>
        <end position="591"/>
    </location>
</feature>
<keyword evidence="1" id="KW-0732">Signal</keyword>
<dbReference type="GO" id="GO:0052689">
    <property type="term" value="F:carboxylic ester hydrolase activity"/>
    <property type="evidence" value="ECO:0007669"/>
    <property type="project" value="TreeGrafter"/>
</dbReference>
<reference evidence="3 4" key="1">
    <citation type="submission" date="2007-06" db="EMBL/GenBank/DDBJ databases">
        <authorList>
            <person name="Shimkets L."/>
            <person name="Ferriera S."/>
            <person name="Johnson J."/>
            <person name="Kravitz S."/>
            <person name="Beeson K."/>
            <person name="Sutton G."/>
            <person name="Rogers Y.-H."/>
            <person name="Friedman R."/>
            <person name="Frazier M."/>
            <person name="Venter J.C."/>
        </authorList>
    </citation>
    <scope>NUCLEOTIDE SEQUENCE [LARGE SCALE GENOMIC DNA]</scope>
    <source>
        <strain evidence="3 4">SIR-1</strain>
    </source>
</reference>
<sequence length="591" mass="62535">MRVCSLIRPLAAARVAVVLALALGAGGCRGPQTSAAPEPTPLHARGVAEPSGLCASVSELRSWGVLDEAGAIVATSRGRCLGPVEHPADGRLWHLVAQLQPVDAERSSWELHTWIDDAGQPRHAEFRTPEVVTRMTWTPSGLLVRRLGDELALGPESAALWPTPNHGLFVREVMLRLGVGLGADGVARHLGWIPEGDRAVTLELRVRAGGSGGLAEDGAGTVLALEADRPELAEPALAQLGLSSVMAGERLLYRPLDPSQDALAPFLPRVPKPRYRPPAELERVPVEVAPERSGEPVLVGELVAPRDVEGPLPGVVFLSGAGPQDRHGIVPDSPVDMGSHAIHDALARAGFAVLRVDDRGVGESGIGDNPTPGFDELVDDGRRALATLAAHPRVDPSRVLIVGHGEGALRASIVAGERGRKRSKAKLRGLIVLAAPGRNLRELIYDEIRASMVGRRDAEIRAVLQRARSVHDAALSGGDLPASSVGARQWMIEAFAEDPLARLGAVRAPILAIQGGKDFQVSAERDFGPVRALVEARGAPGSAALLFPELDYLLAHEPGVSTPGHYADLRRGVDEALLEALVEWARARVDA</sequence>
<dbReference type="EMBL" id="ABCS01000050">
    <property type="protein sequence ID" value="EDM77213.1"/>
    <property type="molecule type" value="Genomic_DNA"/>
</dbReference>
<name>A6GAB1_9BACT</name>
<dbReference type="Pfam" id="PF12146">
    <property type="entry name" value="Hydrolase_4"/>
    <property type="match status" value="1"/>
</dbReference>
<keyword evidence="4" id="KW-1185">Reference proteome</keyword>
<comment type="caution">
    <text evidence="3">The sequence shown here is derived from an EMBL/GenBank/DDBJ whole genome shotgun (WGS) entry which is preliminary data.</text>
</comment>
<dbReference type="RefSeq" id="WP_006973653.1">
    <property type="nucleotide sequence ID" value="NZ_ABCS01000050.1"/>
</dbReference>
<proteinExistence type="predicted"/>
<organism evidence="3 4">
    <name type="scientific">Plesiocystis pacifica SIR-1</name>
    <dbReference type="NCBI Taxonomy" id="391625"/>
    <lineage>
        <taxon>Bacteria</taxon>
        <taxon>Pseudomonadati</taxon>
        <taxon>Myxococcota</taxon>
        <taxon>Polyangia</taxon>
        <taxon>Nannocystales</taxon>
        <taxon>Nannocystaceae</taxon>
        <taxon>Plesiocystis</taxon>
    </lineage>
</organism>
<dbReference type="STRING" id="391625.PPSIR1_26728"/>
<dbReference type="Proteomes" id="UP000005801">
    <property type="component" value="Unassembled WGS sequence"/>
</dbReference>
<dbReference type="PROSITE" id="PS51257">
    <property type="entry name" value="PROKAR_LIPOPROTEIN"/>
    <property type="match status" value="1"/>
</dbReference>
<protein>
    <recommendedName>
        <fullName evidence="2">Serine aminopeptidase S33 domain-containing protein</fullName>
    </recommendedName>
</protein>
<evidence type="ECO:0000256" key="1">
    <source>
        <dbReference type="SAM" id="SignalP"/>
    </source>
</evidence>
<dbReference type="PANTHER" id="PTHR43265:SF1">
    <property type="entry name" value="ESTERASE ESTD"/>
    <property type="match status" value="1"/>
</dbReference>
<evidence type="ECO:0000313" key="4">
    <source>
        <dbReference type="Proteomes" id="UP000005801"/>
    </source>
</evidence>
<dbReference type="PANTHER" id="PTHR43265">
    <property type="entry name" value="ESTERASE ESTD"/>
    <property type="match status" value="1"/>
</dbReference>
<dbReference type="AlphaFoldDB" id="A6GAB1"/>
<evidence type="ECO:0000313" key="3">
    <source>
        <dbReference type="EMBL" id="EDM77213.1"/>
    </source>
</evidence>
<dbReference type="SUPFAM" id="SSF53474">
    <property type="entry name" value="alpha/beta-Hydrolases"/>
    <property type="match status" value="1"/>
</dbReference>
<feature type="domain" description="Serine aminopeptidase S33" evidence="2">
    <location>
        <begin position="342"/>
        <end position="511"/>
    </location>
</feature>
<gene>
    <name evidence="3" type="ORF">PPSIR1_26728</name>
</gene>
<dbReference type="InterPro" id="IPR053145">
    <property type="entry name" value="AB_hydrolase_Est10"/>
</dbReference>
<accession>A6GAB1</accession>
<dbReference type="InterPro" id="IPR029058">
    <property type="entry name" value="AB_hydrolase_fold"/>
</dbReference>
<dbReference type="InterPro" id="IPR022742">
    <property type="entry name" value="Hydrolase_4"/>
</dbReference>